<dbReference type="Proteomes" id="UP000241854">
    <property type="component" value="Chromosome"/>
</dbReference>
<proteinExistence type="predicted"/>
<name>A0A2R4P2D5_9BACT</name>
<dbReference type="EMBL" id="CP021642">
    <property type="protein sequence ID" value="AVX44839.1"/>
    <property type="molecule type" value="Genomic_DNA"/>
</dbReference>
<organism evidence="1 2">
    <name type="scientific">Campylobacter concisus</name>
    <dbReference type="NCBI Taxonomy" id="199"/>
    <lineage>
        <taxon>Bacteria</taxon>
        <taxon>Pseudomonadati</taxon>
        <taxon>Campylobacterota</taxon>
        <taxon>Epsilonproteobacteria</taxon>
        <taxon>Campylobacterales</taxon>
        <taxon>Campylobacteraceae</taxon>
        <taxon>Campylobacter</taxon>
    </lineage>
</organism>
<evidence type="ECO:0000313" key="2">
    <source>
        <dbReference type="Proteomes" id="UP000241854"/>
    </source>
</evidence>
<sequence length="46" mass="5385">MLCMKAKITFEILFLLLLNVVYSKVLSNLKIYKQAYHGSKFSSMLR</sequence>
<reference evidence="1 2" key="1">
    <citation type="journal article" date="2018" name="Emerg. Microbes Infect.">
        <title>Genomic analysis of oral Campylobacter concisus strains identified a potential bacterial molecular marker associated with active Crohn's disease.</title>
        <authorList>
            <person name="Liu F."/>
            <person name="Ma R."/>
            <person name="Tay C.Y.A."/>
            <person name="Octavia S."/>
            <person name="Lan R."/>
            <person name="Chung H.K.L."/>
            <person name="Riordan S.M."/>
            <person name="Grimm M.C."/>
            <person name="Leong R.W."/>
            <person name="Tanaka M.M."/>
            <person name="Connor S."/>
            <person name="Zhang L."/>
        </authorList>
    </citation>
    <scope>NUCLEOTIDE SEQUENCE [LARGE SCALE GENOMIC DNA]</scope>
    <source>
        <strain evidence="1 2">P2CDO4</strain>
    </source>
</reference>
<protein>
    <submittedName>
        <fullName evidence="1">Uncharacterized protein</fullName>
    </submittedName>
</protein>
<accession>A0A2R4P2D5</accession>
<evidence type="ECO:0000313" key="1">
    <source>
        <dbReference type="EMBL" id="AVX44839.1"/>
    </source>
</evidence>
<dbReference type="AlphaFoldDB" id="A0A2R4P2D5"/>
<gene>
    <name evidence="1" type="ORF">CCS77_1778</name>
</gene>